<keyword evidence="4" id="KW-1185">Reference proteome</keyword>
<evidence type="ECO:0000313" key="4">
    <source>
        <dbReference type="Proteomes" id="UP000807159"/>
    </source>
</evidence>
<evidence type="ECO:0000313" key="3">
    <source>
        <dbReference type="EMBL" id="KAH8503888.1"/>
    </source>
</evidence>
<dbReference type="InterPro" id="IPR035892">
    <property type="entry name" value="C2_domain_sf"/>
</dbReference>
<dbReference type="SUPFAM" id="SSF49562">
    <property type="entry name" value="C2 domain (Calcium/lipid-binding domain, CaLB)"/>
    <property type="match status" value="1"/>
</dbReference>
<proteinExistence type="predicted"/>
<dbReference type="PANTHER" id="PTHR31425">
    <property type="entry name" value="PHOSPHORIBOSYLANTHRANILATE TRANSFERASE ISOFORM 1"/>
    <property type="match status" value="1"/>
</dbReference>
<dbReference type="EMBL" id="JACEGQ020000007">
    <property type="protein sequence ID" value="KAH8503888.1"/>
    <property type="molecule type" value="Genomic_DNA"/>
</dbReference>
<dbReference type="Pfam" id="PF00168">
    <property type="entry name" value="C2"/>
    <property type="match status" value="1"/>
</dbReference>
<sequence>MPPKEKPKEDYTLEATSSNIGGRRAIGNDKRTLVEQRQFLLEDRSGVKVAGELPLTVWMGNQDDDAFPVAWHSDAAADLAPTDKNRKPEAYAKAILGNFVLRTKVSKDKSLNPTWDEEVMLVAAEPI</sequence>
<protein>
    <recommendedName>
        <fullName evidence="2">C2 domain-containing protein</fullName>
    </recommendedName>
</protein>
<dbReference type="Proteomes" id="UP000807159">
    <property type="component" value="Chromosome 7"/>
</dbReference>
<dbReference type="PROSITE" id="PS50004">
    <property type="entry name" value="C2"/>
    <property type="match status" value="1"/>
</dbReference>
<dbReference type="PANTHER" id="PTHR31425:SF23">
    <property type="entry name" value="C2 DOMAIN-CONTAINING PROTEIN"/>
    <property type="match status" value="1"/>
</dbReference>
<organism evidence="3 4">
    <name type="scientific">Populus deltoides</name>
    <name type="common">Eastern poplar</name>
    <name type="synonym">Eastern cottonwood</name>
    <dbReference type="NCBI Taxonomy" id="3696"/>
    <lineage>
        <taxon>Eukaryota</taxon>
        <taxon>Viridiplantae</taxon>
        <taxon>Streptophyta</taxon>
        <taxon>Embryophyta</taxon>
        <taxon>Tracheophyta</taxon>
        <taxon>Spermatophyta</taxon>
        <taxon>Magnoliopsida</taxon>
        <taxon>eudicotyledons</taxon>
        <taxon>Gunneridae</taxon>
        <taxon>Pentapetalae</taxon>
        <taxon>rosids</taxon>
        <taxon>fabids</taxon>
        <taxon>Malpighiales</taxon>
        <taxon>Salicaceae</taxon>
        <taxon>Saliceae</taxon>
        <taxon>Populus</taxon>
    </lineage>
</organism>
<accession>A0A8T2YFE2</accession>
<dbReference type="InterPro" id="IPR047259">
    <property type="entry name" value="QUIRKY-like"/>
</dbReference>
<gene>
    <name evidence="3" type="ORF">H0E87_014946</name>
</gene>
<dbReference type="Gene3D" id="2.60.40.150">
    <property type="entry name" value="C2 domain"/>
    <property type="match status" value="1"/>
</dbReference>
<evidence type="ECO:0000256" key="1">
    <source>
        <dbReference type="SAM" id="MobiDB-lite"/>
    </source>
</evidence>
<feature type="region of interest" description="Disordered" evidence="1">
    <location>
        <begin position="1"/>
        <end position="24"/>
    </location>
</feature>
<dbReference type="AlphaFoldDB" id="A0A8T2YFE2"/>
<feature type="compositionally biased region" description="Basic and acidic residues" evidence="1">
    <location>
        <begin position="1"/>
        <end position="11"/>
    </location>
</feature>
<name>A0A8T2YFE2_POPDE</name>
<feature type="domain" description="C2" evidence="2">
    <location>
        <begin position="49"/>
        <end position="127"/>
    </location>
</feature>
<comment type="caution">
    <text evidence="3">The sequence shown here is derived from an EMBL/GenBank/DDBJ whole genome shotgun (WGS) entry which is preliminary data.</text>
</comment>
<dbReference type="InterPro" id="IPR000008">
    <property type="entry name" value="C2_dom"/>
</dbReference>
<evidence type="ECO:0000259" key="2">
    <source>
        <dbReference type="PROSITE" id="PS50004"/>
    </source>
</evidence>
<reference evidence="3" key="1">
    <citation type="journal article" date="2021" name="J. Hered.">
        <title>Genome Assembly of Salicaceae Populus deltoides (Eastern Cottonwood) I-69 Based on Nanopore Sequencing and Hi-C Technologies.</title>
        <authorList>
            <person name="Bai S."/>
            <person name="Wu H."/>
            <person name="Zhang J."/>
            <person name="Pan Z."/>
            <person name="Zhao W."/>
            <person name="Li Z."/>
            <person name="Tong C."/>
        </authorList>
    </citation>
    <scope>NUCLEOTIDE SEQUENCE</scope>
    <source>
        <tissue evidence="3">Leaf</tissue>
    </source>
</reference>